<dbReference type="Proteomes" id="UP000694005">
    <property type="component" value="Chromosome A07"/>
</dbReference>
<evidence type="ECO:0000313" key="2">
    <source>
        <dbReference type="Proteomes" id="UP000694005"/>
    </source>
</evidence>
<dbReference type="AlphaFoldDB" id="A0A8D9HM36"/>
<organism evidence="1 2">
    <name type="scientific">Brassica campestris</name>
    <name type="common">Field mustard</name>
    <dbReference type="NCBI Taxonomy" id="3711"/>
    <lineage>
        <taxon>Eukaryota</taxon>
        <taxon>Viridiplantae</taxon>
        <taxon>Streptophyta</taxon>
        <taxon>Embryophyta</taxon>
        <taxon>Tracheophyta</taxon>
        <taxon>Spermatophyta</taxon>
        <taxon>Magnoliopsida</taxon>
        <taxon>eudicotyledons</taxon>
        <taxon>Gunneridae</taxon>
        <taxon>Pentapetalae</taxon>
        <taxon>rosids</taxon>
        <taxon>malvids</taxon>
        <taxon>Brassicales</taxon>
        <taxon>Brassicaceae</taxon>
        <taxon>Brassiceae</taxon>
        <taxon>Brassica</taxon>
    </lineage>
</organism>
<protein>
    <submittedName>
        <fullName evidence="1">Uncharacterized protein</fullName>
    </submittedName>
</protein>
<name>A0A8D9HM36_BRACM</name>
<accession>A0A8D9HM36</accession>
<evidence type="ECO:0000313" key="1">
    <source>
        <dbReference type="EMBL" id="CAG7901074.1"/>
    </source>
</evidence>
<reference evidence="1 2" key="1">
    <citation type="submission" date="2021-07" db="EMBL/GenBank/DDBJ databases">
        <authorList>
            <consortium name="Genoscope - CEA"/>
            <person name="William W."/>
        </authorList>
    </citation>
    <scope>NUCLEOTIDE SEQUENCE [LARGE SCALE GENOMIC DNA]</scope>
</reference>
<proteinExistence type="predicted"/>
<dbReference type="Gramene" id="A07p07180.2_BraZ1">
    <property type="protein sequence ID" value="A07p07180.2_BraZ1.CDS.1"/>
    <property type="gene ID" value="A07g07180.2_BraZ1"/>
</dbReference>
<dbReference type="EMBL" id="LS974623">
    <property type="protein sequence ID" value="CAG7901074.1"/>
    <property type="molecule type" value="Genomic_DNA"/>
</dbReference>
<gene>
    <name evidence="1" type="ORF">BRAPAZ1V2_A07P07180.2</name>
</gene>
<sequence>MIYVHCLTHIFQTTSPLRMKSLENVLNSITELFEEESNQTEFTCESYAICKSGDLQFSRIWAVRIVQPTS</sequence>